<reference evidence="1" key="2">
    <citation type="submission" date="2022-01" db="EMBL/GenBank/DDBJ databases">
        <title>Collection of gut derived symbiotic bacterial strains cultured from healthy donors.</title>
        <authorList>
            <person name="Lin H."/>
            <person name="Kohout C."/>
            <person name="Waligurski E."/>
            <person name="Pamer E.G."/>
        </authorList>
    </citation>
    <scope>NUCLEOTIDE SEQUENCE</scope>
    <source>
        <strain evidence="1">MSK.14.39</strain>
    </source>
</reference>
<evidence type="ECO:0000313" key="1">
    <source>
        <dbReference type="EMBL" id="MCG4565640.1"/>
    </source>
</evidence>
<accession>A0A844FDI6</accession>
<evidence type="ECO:0000313" key="2">
    <source>
        <dbReference type="EMBL" id="MSS42141.1"/>
    </source>
</evidence>
<gene>
    <name evidence="2" type="ORF">FYJ27_00100</name>
    <name evidence="1" type="ORF">L0P62_09280</name>
</gene>
<name>A0A844FDI6_9FIRM</name>
<dbReference type="EMBL" id="JAKNID010000041">
    <property type="protein sequence ID" value="MCG4565640.1"/>
    <property type="molecule type" value="Genomic_DNA"/>
</dbReference>
<evidence type="ECO:0000313" key="4">
    <source>
        <dbReference type="Proteomes" id="UP001108123"/>
    </source>
</evidence>
<dbReference type="OrthoDB" id="1683552at2"/>
<dbReference type="Proteomes" id="UP000462760">
    <property type="component" value="Unassembled WGS sequence"/>
</dbReference>
<proteinExistence type="predicted"/>
<dbReference type="AlphaFoldDB" id="A0A844FDI6"/>
<sequence>MNRVCPLCNGIYEIKVSCPVCTNVMKDKGALVNYLDDYSPYLLDDITSKVDGVPSYKCTHLYKCPHCNSDRRIHIDRIYI</sequence>
<dbReference type="Proteomes" id="UP001108123">
    <property type="component" value="Unassembled WGS sequence"/>
</dbReference>
<dbReference type="RefSeq" id="WP_154481269.1">
    <property type="nucleotide sequence ID" value="NZ_JAHLOA010000021.1"/>
</dbReference>
<reference evidence="2 3" key="1">
    <citation type="submission" date="2019-08" db="EMBL/GenBank/DDBJ databases">
        <title>In-depth cultivation of the pig gut microbiome towards novel bacterial diversity and tailored functional studies.</title>
        <authorList>
            <person name="Wylensek D."/>
            <person name="Hitch T.C.A."/>
            <person name="Clavel T."/>
        </authorList>
    </citation>
    <scope>NUCLEOTIDE SEQUENCE [LARGE SCALE GENOMIC DNA]</scope>
    <source>
        <strain evidence="2 3">Med78-601-WT-4W-RMD-3</strain>
    </source>
</reference>
<protein>
    <submittedName>
        <fullName evidence="2">Uncharacterized protein</fullName>
    </submittedName>
</protein>
<evidence type="ECO:0000313" key="3">
    <source>
        <dbReference type="Proteomes" id="UP000462760"/>
    </source>
</evidence>
<dbReference type="EMBL" id="VULR01000001">
    <property type="protein sequence ID" value="MSS42141.1"/>
    <property type="molecule type" value="Genomic_DNA"/>
</dbReference>
<keyword evidence="4" id="KW-1185">Reference proteome</keyword>
<organism evidence="2 3">
    <name type="scientific">Anaerosalibacter bizertensis</name>
    <dbReference type="NCBI Taxonomy" id="932217"/>
    <lineage>
        <taxon>Bacteria</taxon>
        <taxon>Bacillati</taxon>
        <taxon>Bacillota</taxon>
        <taxon>Tissierellia</taxon>
        <taxon>Tissierellales</taxon>
        <taxon>Sporanaerobacteraceae</taxon>
        <taxon>Anaerosalibacter</taxon>
    </lineage>
</organism>
<comment type="caution">
    <text evidence="2">The sequence shown here is derived from an EMBL/GenBank/DDBJ whole genome shotgun (WGS) entry which is preliminary data.</text>
</comment>